<evidence type="ECO:0000313" key="2">
    <source>
        <dbReference type="Proteomes" id="UP000515161"/>
    </source>
</evidence>
<accession>A0A6P8VNU2</accession>
<sequence>MLQLDGFPTGDAVKADRSAGRLTGSMMELQTLQEALKVEIQIHQKLVSQMKQDPQNADLKKQLHELQANITALSEKQKKVVEQLRKELMKQEPEGKLYLQTPAGGDVKQSPQQTLMVTPLLTTKTLPLVLKALPPTVAVVTAAITKPDLQSVPINLQVAGKLTNQSAEPVRLVTKNAMVVSPNPSPHLSVHSCQVYDLLSGMRLSVSNPVEI</sequence>
<gene>
    <name evidence="3" type="primary">LOC117559797</name>
</gene>
<reference evidence="3" key="1">
    <citation type="submission" date="2025-08" db="UniProtKB">
        <authorList>
            <consortium name="RefSeq"/>
        </authorList>
    </citation>
    <scope>IDENTIFICATION</scope>
</reference>
<proteinExistence type="predicted"/>
<dbReference type="PANTHER" id="PTHR24102:SF6">
    <property type="entry name" value="PHD FINGER PROTEIN 21A"/>
    <property type="match status" value="1"/>
</dbReference>
<keyword evidence="2" id="KW-1185">Reference proteome</keyword>
<evidence type="ECO:0000256" key="1">
    <source>
        <dbReference type="SAM" id="Coils"/>
    </source>
</evidence>
<protein>
    <submittedName>
        <fullName evidence="3">PHD finger protein 21A-like isoform X2</fullName>
    </submittedName>
</protein>
<evidence type="ECO:0000313" key="3">
    <source>
        <dbReference type="RefSeq" id="XP_034092349.1"/>
    </source>
</evidence>
<organism evidence="2 3">
    <name type="scientific">Gymnodraco acuticeps</name>
    <name type="common">Antarctic dragonfish</name>
    <dbReference type="NCBI Taxonomy" id="8218"/>
    <lineage>
        <taxon>Eukaryota</taxon>
        <taxon>Metazoa</taxon>
        <taxon>Chordata</taxon>
        <taxon>Craniata</taxon>
        <taxon>Vertebrata</taxon>
        <taxon>Euteleostomi</taxon>
        <taxon>Actinopterygii</taxon>
        <taxon>Neopterygii</taxon>
        <taxon>Teleostei</taxon>
        <taxon>Neoteleostei</taxon>
        <taxon>Acanthomorphata</taxon>
        <taxon>Eupercaria</taxon>
        <taxon>Perciformes</taxon>
        <taxon>Notothenioidei</taxon>
        <taxon>Bathydraconidae</taxon>
        <taxon>Gymnodraco</taxon>
    </lineage>
</organism>
<dbReference type="GO" id="GO:0000118">
    <property type="term" value="C:histone deacetylase complex"/>
    <property type="evidence" value="ECO:0007669"/>
    <property type="project" value="TreeGrafter"/>
</dbReference>
<dbReference type="RefSeq" id="XP_034092349.1">
    <property type="nucleotide sequence ID" value="XM_034236458.1"/>
</dbReference>
<dbReference type="AlphaFoldDB" id="A0A6P8VNU2"/>
<dbReference type="GO" id="GO:0000122">
    <property type="term" value="P:negative regulation of transcription by RNA polymerase II"/>
    <property type="evidence" value="ECO:0007669"/>
    <property type="project" value="TreeGrafter"/>
</dbReference>
<dbReference type="GeneID" id="117559797"/>
<dbReference type="GO" id="GO:0003682">
    <property type="term" value="F:chromatin binding"/>
    <property type="evidence" value="ECO:0007669"/>
    <property type="project" value="TreeGrafter"/>
</dbReference>
<dbReference type="PANTHER" id="PTHR24102">
    <property type="entry name" value="PHD FINGER PROTEIN"/>
    <property type="match status" value="1"/>
</dbReference>
<dbReference type="Proteomes" id="UP000515161">
    <property type="component" value="Unplaced"/>
</dbReference>
<keyword evidence="1" id="KW-0175">Coiled coil</keyword>
<feature type="coiled-coil region" evidence="1">
    <location>
        <begin position="56"/>
        <end position="83"/>
    </location>
</feature>
<name>A0A6P8VNU2_GYMAC</name>